<dbReference type="KEGG" id="abac:LuPra_05617"/>
<protein>
    <submittedName>
        <fullName evidence="6">Serine/threonine-protein kinase PrkC</fullName>
        <ecNumber evidence="6">2.7.11.1</ecNumber>
    </submittedName>
</protein>
<proteinExistence type="predicted"/>
<evidence type="ECO:0000313" key="7">
    <source>
        <dbReference type="Proteomes" id="UP000076079"/>
    </source>
</evidence>
<evidence type="ECO:0000259" key="5">
    <source>
        <dbReference type="PROSITE" id="PS50011"/>
    </source>
</evidence>
<feature type="domain" description="Protein kinase" evidence="5">
    <location>
        <begin position="12"/>
        <end position="279"/>
    </location>
</feature>
<feature type="domain" description="Protein kinase" evidence="5">
    <location>
        <begin position="298"/>
        <end position="564"/>
    </location>
</feature>
<keyword evidence="7" id="KW-1185">Reference proteome</keyword>
<dbReference type="RefSeq" id="WP_110173809.1">
    <property type="nucleotide sequence ID" value="NZ_CP015136.1"/>
</dbReference>
<dbReference type="STRING" id="1855912.LuPra_05617"/>
<sequence>MLTPGDVLDGRYEILELLARGGMGAVYRARRILLGDDVAVKVLSTPDDASLRERFLRESRAAAQLRHPHIVGVLDYDIDAEGHPFLVMEYLNGPSLLQRVAVDRQLPVQEVLDIAGSLCSALQLAHDAGVVHRDLKPANVVSHEYMPGRYVYKVVDFGLVNVREIAGALKLTLDRQFLGTVAYASPEQLRGEPVDARSDIYSFSAMLYELLTGRPPFDHEDPFVVITKHLMKEPPPPRDLAPSMPEALEAVILRGLAKDPAQRPQSMDALSRALRESAVAGATPIAVLDAPPPTVRGYQLGAPISKGRLGSQIYLGTHKALGTAVAIRVLHRADVADWDAARDRFIREARAMQVVHPNVMHVRDFGEESDYVYVVTDLVLGKSLAQRLADDGPLPWPVLERFTSQLVDGVAALHRRGAFICGITPLTTRLTREDDEERLLVSSGGVSQVGELLGTVSVGVLRGTDLGESELPFVAPEILMGEAPTIASDLFTIGALAYMMATGSPPFLEPTLPQLMGAMLRQPPEPLSRIRQDVPQAFSDAIMKTLSPMPGERPADARSLALML</sequence>
<dbReference type="OrthoDB" id="111294at2"/>
<dbReference type="Gene3D" id="3.30.200.20">
    <property type="entry name" value="Phosphorylase Kinase, domain 1"/>
    <property type="match status" value="2"/>
</dbReference>
<dbReference type="GO" id="GO:0004674">
    <property type="term" value="F:protein serine/threonine kinase activity"/>
    <property type="evidence" value="ECO:0007669"/>
    <property type="project" value="UniProtKB-EC"/>
</dbReference>
<accession>A0A143PWY7</accession>
<evidence type="ECO:0000256" key="3">
    <source>
        <dbReference type="ARBA" id="ARBA00022777"/>
    </source>
</evidence>
<dbReference type="Gene3D" id="1.10.510.10">
    <property type="entry name" value="Transferase(Phosphotransferase) domain 1"/>
    <property type="match status" value="2"/>
</dbReference>
<dbReference type="SUPFAM" id="SSF56112">
    <property type="entry name" value="Protein kinase-like (PK-like)"/>
    <property type="match status" value="2"/>
</dbReference>
<keyword evidence="1 6" id="KW-0808">Transferase</keyword>
<evidence type="ECO:0000313" key="6">
    <source>
        <dbReference type="EMBL" id="AMY12344.1"/>
    </source>
</evidence>
<dbReference type="Proteomes" id="UP000076079">
    <property type="component" value="Chromosome"/>
</dbReference>
<keyword evidence="4" id="KW-0067">ATP-binding</keyword>
<name>A0A143PWY7_LUTPR</name>
<keyword evidence="2" id="KW-0547">Nucleotide-binding</keyword>
<dbReference type="PANTHER" id="PTHR43289">
    <property type="entry name" value="MITOGEN-ACTIVATED PROTEIN KINASE KINASE KINASE 20-RELATED"/>
    <property type="match status" value="1"/>
</dbReference>
<dbReference type="AlphaFoldDB" id="A0A143PWY7"/>
<dbReference type="GO" id="GO:0005524">
    <property type="term" value="F:ATP binding"/>
    <property type="evidence" value="ECO:0007669"/>
    <property type="project" value="UniProtKB-KW"/>
</dbReference>
<keyword evidence="3 6" id="KW-0418">Kinase</keyword>
<reference evidence="6 7" key="1">
    <citation type="journal article" date="2016" name="Genome Announc.">
        <title>First Complete Genome Sequence of a Subdivision 6 Acidobacterium Strain.</title>
        <authorList>
            <person name="Huang S."/>
            <person name="Vieira S."/>
            <person name="Bunk B."/>
            <person name="Riedel T."/>
            <person name="Sproer C."/>
            <person name="Overmann J."/>
        </authorList>
    </citation>
    <scope>NUCLEOTIDE SEQUENCE [LARGE SCALE GENOMIC DNA]</scope>
    <source>
        <strain evidence="7">DSM 100886 HEG_-6_39</strain>
    </source>
</reference>
<reference evidence="7" key="2">
    <citation type="submission" date="2016-04" db="EMBL/GenBank/DDBJ databases">
        <title>First Complete Genome Sequence of a Subdivision 6 Acidobacterium.</title>
        <authorList>
            <person name="Huang S."/>
            <person name="Vieira S."/>
            <person name="Bunk B."/>
            <person name="Riedel T."/>
            <person name="Sproeer C."/>
            <person name="Overmann J."/>
        </authorList>
    </citation>
    <scope>NUCLEOTIDE SEQUENCE [LARGE SCALE GENOMIC DNA]</scope>
    <source>
        <strain evidence="7">DSM 100886 HEG_-6_39</strain>
    </source>
</reference>
<dbReference type="PANTHER" id="PTHR43289:SF6">
    <property type="entry name" value="SERINE_THREONINE-PROTEIN KINASE NEKL-3"/>
    <property type="match status" value="1"/>
</dbReference>
<gene>
    <name evidence="6" type="primary">prkC_40</name>
    <name evidence="6" type="ORF">LuPra_05617</name>
</gene>
<evidence type="ECO:0000256" key="4">
    <source>
        <dbReference type="ARBA" id="ARBA00022840"/>
    </source>
</evidence>
<dbReference type="PATRIC" id="fig|1813736.3.peg.5904"/>
<evidence type="ECO:0000256" key="1">
    <source>
        <dbReference type="ARBA" id="ARBA00022679"/>
    </source>
</evidence>
<organism evidence="6 7">
    <name type="scientific">Luteitalea pratensis</name>
    <dbReference type="NCBI Taxonomy" id="1855912"/>
    <lineage>
        <taxon>Bacteria</taxon>
        <taxon>Pseudomonadati</taxon>
        <taxon>Acidobacteriota</taxon>
        <taxon>Vicinamibacteria</taxon>
        <taxon>Vicinamibacterales</taxon>
        <taxon>Vicinamibacteraceae</taxon>
        <taxon>Luteitalea</taxon>
    </lineage>
</organism>
<dbReference type="Pfam" id="PF00069">
    <property type="entry name" value="Pkinase"/>
    <property type="match status" value="2"/>
</dbReference>
<dbReference type="PROSITE" id="PS50011">
    <property type="entry name" value="PROTEIN_KINASE_DOM"/>
    <property type="match status" value="2"/>
</dbReference>
<dbReference type="SMART" id="SM00220">
    <property type="entry name" value="S_TKc"/>
    <property type="match status" value="2"/>
</dbReference>
<dbReference type="EMBL" id="CP015136">
    <property type="protein sequence ID" value="AMY12344.1"/>
    <property type="molecule type" value="Genomic_DNA"/>
</dbReference>
<dbReference type="CDD" id="cd14014">
    <property type="entry name" value="STKc_PknB_like"/>
    <property type="match status" value="2"/>
</dbReference>
<dbReference type="InterPro" id="IPR011009">
    <property type="entry name" value="Kinase-like_dom_sf"/>
</dbReference>
<dbReference type="InterPro" id="IPR000719">
    <property type="entry name" value="Prot_kinase_dom"/>
</dbReference>
<dbReference type="EC" id="2.7.11.1" evidence="6"/>
<evidence type="ECO:0000256" key="2">
    <source>
        <dbReference type="ARBA" id="ARBA00022741"/>
    </source>
</evidence>